<dbReference type="EMBL" id="CP017637">
    <property type="protein sequence ID" value="APG10522.1"/>
    <property type="molecule type" value="Genomic_DNA"/>
</dbReference>
<dbReference type="Proteomes" id="UP000181962">
    <property type="component" value="Chromosome"/>
</dbReference>
<evidence type="ECO:0000313" key="3">
    <source>
        <dbReference type="Proteomes" id="UP000181962"/>
    </source>
</evidence>
<name>A0A1L3FBA2_BRAJP</name>
<feature type="transmembrane region" description="Helical" evidence="1">
    <location>
        <begin position="106"/>
        <end position="127"/>
    </location>
</feature>
<feature type="transmembrane region" description="Helical" evidence="1">
    <location>
        <begin position="81"/>
        <end position="99"/>
    </location>
</feature>
<feature type="transmembrane region" description="Helical" evidence="1">
    <location>
        <begin position="304"/>
        <end position="320"/>
    </location>
</feature>
<sequence>MLAAGLVATFVGLLGLWPHLQFASEIGEFRYFHGAYDEDTYVLSWLLGTLRSTRALSGFALSAIYHICGSSLDATLAASDFVFPFLASCAAYFAVSQVVSSRPARVLAALLLVFANDLFSLGNLILWTSGQFNISRFSQIVGLVHPRLVPSYETSFLAILRTPEPQVSFVLMFLSLGLLARFAVVTGLRERAALVAAVITLSLLPIGYTFVTLPVAAVAGGFLLVQGYFRQISAIPIAAGLLGAALVSLSAVYWDHNGGQTTSGMLAGLTYPTRLPIITPAVIGSLVFSAAFGFWMILRGCREPLAFLTLGCLAIPLVLSNQQIVTGVMFSARDWERTVSYPVLLFGVVAALSVIAPSYTRRLSLPAPVLWICSALIVLVVVRAERTAFSTWRAYNMEAIAIVRALQAVDADTASRASLVLDDAGIAPMLQVRTNNRYDVVLTFYRVAMNFIPNMEPEARSADPSHYENELFEHWFRTDVNPETAEQLLSAEIQQRAGPNLSYLFSFRDAWYPASDNRRVRQAELAQSVGPIIGRYRGYLSSPARCKVFERPALRVRTRPPREIVPGPRIDNQYIAEGSAGGAIAYVYRQSSREPQCGASHQ</sequence>
<feature type="transmembrane region" description="Helical" evidence="1">
    <location>
        <begin position="192"/>
        <end position="225"/>
    </location>
</feature>
<feature type="transmembrane region" description="Helical" evidence="1">
    <location>
        <begin position="167"/>
        <end position="185"/>
    </location>
</feature>
<feature type="transmembrane region" description="Helical" evidence="1">
    <location>
        <begin position="365"/>
        <end position="384"/>
    </location>
</feature>
<dbReference type="AlphaFoldDB" id="A0A1L3FBA2"/>
<feature type="transmembrane region" description="Helical" evidence="1">
    <location>
        <begin position="341"/>
        <end position="359"/>
    </location>
</feature>
<feature type="transmembrane region" description="Helical" evidence="1">
    <location>
        <begin position="275"/>
        <end position="298"/>
    </location>
</feature>
<keyword evidence="1" id="KW-0472">Membrane</keyword>
<proteinExistence type="predicted"/>
<reference evidence="2 3" key="1">
    <citation type="submission" date="2016-11" db="EMBL/GenBank/DDBJ databases">
        <title>Complete Genome Sequence of Bradyrhizobium sp. strain J5, an isolated from soybean nodule in Hokkaido.</title>
        <authorList>
            <person name="Kanehara K."/>
        </authorList>
    </citation>
    <scope>NUCLEOTIDE SEQUENCE [LARGE SCALE GENOMIC DNA]</scope>
    <source>
        <strain evidence="2 3">J5</strain>
    </source>
</reference>
<evidence type="ECO:0000256" key="1">
    <source>
        <dbReference type="SAM" id="Phobius"/>
    </source>
</evidence>
<evidence type="ECO:0000313" key="2">
    <source>
        <dbReference type="EMBL" id="APG10522.1"/>
    </source>
</evidence>
<keyword evidence="1" id="KW-0812">Transmembrane</keyword>
<protein>
    <recommendedName>
        <fullName evidence="4">Glycosyltransferase RgtA/B/C/D-like domain-containing protein</fullName>
    </recommendedName>
</protein>
<gene>
    <name evidence="2" type="ORF">BKD09_19535</name>
</gene>
<keyword evidence="1" id="KW-1133">Transmembrane helix</keyword>
<feature type="transmembrane region" description="Helical" evidence="1">
    <location>
        <begin position="231"/>
        <end position="254"/>
    </location>
</feature>
<evidence type="ECO:0008006" key="4">
    <source>
        <dbReference type="Google" id="ProtNLM"/>
    </source>
</evidence>
<accession>A0A1L3FBA2</accession>
<organism evidence="2 3">
    <name type="scientific">Bradyrhizobium japonicum</name>
    <dbReference type="NCBI Taxonomy" id="375"/>
    <lineage>
        <taxon>Bacteria</taxon>
        <taxon>Pseudomonadati</taxon>
        <taxon>Pseudomonadota</taxon>
        <taxon>Alphaproteobacteria</taxon>
        <taxon>Hyphomicrobiales</taxon>
        <taxon>Nitrobacteraceae</taxon>
        <taxon>Bradyrhizobium</taxon>
    </lineage>
</organism>